<evidence type="ECO:0000313" key="3">
    <source>
        <dbReference type="Proteomes" id="UP000195975"/>
    </source>
</evidence>
<evidence type="ECO:0000313" key="2">
    <source>
        <dbReference type="EMBL" id="OUO03468.1"/>
    </source>
</evidence>
<organism evidence="2 3">
    <name type="scientific">Parabacteroides johnsonii</name>
    <dbReference type="NCBI Taxonomy" id="387661"/>
    <lineage>
        <taxon>Bacteria</taxon>
        <taxon>Pseudomonadati</taxon>
        <taxon>Bacteroidota</taxon>
        <taxon>Bacteroidia</taxon>
        <taxon>Bacteroidales</taxon>
        <taxon>Tannerellaceae</taxon>
        <taxon>Parabacteroides</taxon>
    </lineage>
</organism>
<name>A0A9Q5SPQ2_9BACT</name>
<keyword evidence="1" id="KW-0812">Transmembrane</keyword>
<keyword evidence="1" id="KW-1133">Transmembrane helix</keyword>
<keyword evidence="1" id="KW-0472">Membrane</keyword>
<evidence type="ECO:0000256" key="1">
    <source>
        <dbReference type="SAM" id="Phobius"/>
    </source>
</evidence>
<sequence length="66" mass="8022">MQLFCNFSFILFFQKGRAFARISLFERSERDLLFFSLLSFSFLCVLKCRFWGVFSDKTWVLEKFII</sequence>
<feature type="transmembrane region" description="Helical" evidence="1">
    <location>
        <begin position="34"/>
        <end position="54"/>
    </location>
</feature>
<dbReference type="Proteomes" id="UP000195975">
    <property type="component" value="Unassembled WGS sequence"/>
</dbReference>
<comment type="caution">
    <text evidence="2">The sequence shown here is derived from an EMBL/GenBank/DDBJ whole genome shotgun (WGS) entry which is preliminary data.</text>
</comment>
<reference evidence="3" key="1">
    <citation type="submission" date="2017-04" db="EMBL/GenBank/DDBJ databases">
        <title>Function of individual gut microbiota members based on whole genome sequencing of pure cultures obtained from chicken caecum.</title>
        <authorList>
            <person name="Medvecky M."/>
            <person name="Cejkova D."/>
            <person name="Polansky O."/>
            <person name="Karasova D."/>
            <person name="Kubasova T."/>
            <person name="Cizek A."/>
            <person name="Rychlik I."/>
        </authorList>
    </citation>
    <scope>NUCLEOTIDE SEQUENCE [LARGE SCALE GENOMIC DNA]</scope>
    <source>
        <strain evidence="3">An42</strain>
    </source>
</reference>
<accession>A0A9Q5SPQ2</accession>
<dbReference type="EMBL" id="NFIJ01000022">
    <property type="protein sequence ID" value="OUO03468.1"/>
    <property type="molecule type" value="Genomic_DNA"/>
</dbReference>
<proteinExistence type="predicted"/>
<dbReference type="AlphaFoldDB" id="A0A9Q5SPQ2"/>
<gene>
    <name evidence="2" type="ORF">B5F96_15545</name>
</gene>
<protein>
    <submittedName>
        <fullName evidence="2">Uncharacterized protein</fullName>
    </submittedName>
</protein>